<dbReference type="GO" id="GO:0003677">
    <property type="term" value="F:DNA binding"/>
    <property type="evidence" value="ECO:0007669"/>
    <property type="project" value="UniProtKB-KW"/>
</dbReference>
<dbReference type="Proteomes" id="UP001290861">
    <property type="component" value="Unassembled WGS sequence"/>
</dbReference>
<dbReference type="InterPro" id="IPR054031">
    <property type="entry name" value="XylR_PBP1"/>
</dbReference>
<dbReference type="SUPFAM" id="SSF46689">
    <property type="entry name" value="Homeodomain-like"/>
    <property type="match status" value="2"/>
</dbReference>
<dbReference type="EMBL" id="JARVCO010000010">
    <property type="protein sequence ID" value="MDZ8118783.1"/>
    <property type="molecule type" value="Genomic_DNA"/>
</dbReference>
<accession>A0ABU5MXC3</accession>
<dbReference type="CDD" id="cd01543">
    <property type="entry name" value="PBP1_XylR"/>
    <property type="match status" value="1"/>
</dbReference>
<dbReference type="Pfam" id="PF12833">
    <property type="entry name" value="HTH_18"/>
    <property type="match status" value="1"/>
</dbReference>
<dbReference type="PANTHER" id="PTHR30146:SF24">
    <property type="entry name" value="XYLOSE OPERON REGULATORY PROTEIN"/>
    <property type="match status" value="1"/>
</dbReference>
<dbReference type="InterPro" id="IPR046335">
    <property type="entry name" value="LacI/GalR-like_sensor"/>
</dbReference>
<evidence type="ECO:0000256" key="1">
    <source>
        <dbReference type="ARBA" id="ARBA00023015"/>
    </source>
</evidence>
<sequence>MKTESRILNVAILLNAKLDWGRNIMNGILAYAQEVGPWKVWIRRDAPNQFNHLPENWEGDGVIARVSSETLAKELTEHGIPYVNVDDNPLPNLPAPSFLTDDKAGTEMAAEFFIEKGFRTIALVGSIQKPTNLHYINSFKQALSNHNMPCHFFEITPNWTDAQPKLCAWLQQLPKPAGLLCLGINGTSRIVNLCNDLGISVPHDIAILASNDDQIGCHSCFPPLSGIISPTEQIGYRAAEKLHRLMLGEPMKPETFYIPPPSIVERLSTDTLAVKDPRLVKAMQFIKKHAFEPITMNDILKVVPMSRRSLERRFSEVFKHTPNNEIRRLRMNRAKELLAETDLPMADIAEACGYSSYNYLSHAFRNATGISPSAYRKQFR</sequence>
<dbReference type="SUPFAM" id="SSF53822">
    <property type="entry name" value="Periplasmic binding protein-like I"/>
    <property type="match status" value="1"/>
</dbReference>
<evidence type="ECO:0000256" key="2">
    <source>
        <dbReference type="ARBA" id="ARBA00023125"/>
    </source>
</evidence>
<dbReference type="InterPro" id="IPR028082">
    <property type="entry name" value="Peripla_BP_I"/>
</dbReference>
<dbReference type="PROSITE" id="PS00041">
    <property type="entry name" value="HTH_ARAC_FAMILY_1"/>
    <property type="match status" value="1"/>
</dbReference>
<keyword evidence="6" id="KW-1185">Reference proteome</keyword>
<protein>
    <submittedName>
        <fullName evidence="5">DNA-binding transcriptional regulator</fullName>
    </submittedName>
</protein>
<evidence type="ECO:0000256" key="3">
    <source>
        <dbReference type="ARBA" id="ARBA00023163"/>
    </source>
</evidence>
<dbReference type="InterPro" id="IPR009057">
    <property type="entry name" value="Homeodomain-like_sf"/>
</dbReference>
<dbReference type="PROSITE" id="PS01124">
    <property type="entry name" value="HTH_ARAC_FAMILY_2"/>
    <property type="match status" value="1"/>
</dbReference>
<name>A0ABU5MXC3_9BACT</name>
<dbReference type="Pfam" id="PF13377">
    <property type="entry name" value="Peripla_BP_3"/>
    <property type="match status" value="1"/>
</dbReference>
<comment type="caution">
    <text evidence="5">The sequence shown here is derived from an EMBL/GenBank/DDBJ whole genome shotgun (WGS) entry which is preliminary data.</text>
</comment>
<evidence type="ECO:0000313" key="6">
    <source>
        <dbReference type="Proteomes" id="UP001290861"/>
    </source>
</evidence>
<dbReference type="SMART" id="SM00342">
    <property type="entry name" value="HTH_ARAC"/>
    <property type="match status" value="1"/>
</dbReference>
<dbReference type="InterPro" id="IPR018060">
    <property type="entry name" value="HTH_AraC"/>
</dbReference>
<reference evidence="5 6" key="1">
    <citation type="journal article" date="2024" name="Appl. Environ. Microbiol.">
        <title>Pontiella agarivorans sp. nov., a novel marine anaerobic bacterium capable of degrading macroalgal polysaccharides and fixing nitrogen.</title>
        <authorList>
            <person name="Liu N."/>
            <person name="Kivenson V."/>
            <person name="Peng X."/>
            <person name="Cui Z."/>
            <person name="Lankiewicz T.S."/>
            <person name="Gosselin K.M."/>
            <person name="English C.J."/>
            <person name="Blair E.M."/>
            <person name="O'Malley M.A."/>
            <person name="Valentine D.L."/>
        </authorList>
    </citation>
    <scope>NUCLEOTIDE SEQUENCE [LARGE SCALE GENOMIC DNA]</scope>
    <source>
        <strain evidence="5 6">NLcol2</strain>
    </source>
</reference>
<dbReference type="Gene3D" id="3.40.50.2300">
    <property type="match status" value="2"/>
</dbReference>
<feature type="domain" description="HTH araC/xylS-type" evidence="4">
    <location>
        <begin position="280"/>
        <end position="378"/>
    </location>
</feature>
<gene>
    <name evidence="5" type="ORF">P9H32_09085</name>
</gene>
<dbReference type="Pfam" id="PF22177">
    <property type="entry name" value="PBP1_XylR"/>
    <property type="match status" value="1"/>
</dbReference>
<dbReference type="Gene3D" id="1.10.10.60">
    <property type="entry name" value="Homeodomain-like"/>
    <property type="match status" value="1"/>
</dbReference>
<organism evidence="5 6">
    <name type="scientific">Pontiella agarivorans</name>
    <dbReference type="NCBI Taxonomy" id="3038953"/>
    <lineage>
        <taxon>Bacteria</taxon>
        <taxon>Pseudomonadati</taxon>
        <taxon>Kiritimatiellota</taxon>
        <taxon>Kiritimatiellia</taxon>
        <taxon>Kiritimatiellales</taxon>
        <taxon>Pontiellaceae</taxon>
        <taxon>Pontiella</taxon>
    </lineage>
</organism>
<evidence type="ECO:0000313" key="5">
    <source>
        <dbReference type="EMBL" id="MDZ8118783.1"/>
    </source>
</evidence>
<dbReference type="InterPro" id="IPR018062">
    <property type="entry name" value="HTH_AraC-typ_CS"/>
</dbReference>
<keyword evidence="2 5" id="KW-0238">DNA-binding</keyword>
<keyword evidence="1" id="KW-0805">Transcription regulation</keyword>
<proteinExistence type="predicted"/>
<dbReference type="PANTHER" id="PTHR30146">
    <property type="entry name" value="LACI-RELATED TRANSCRIPTIONAL REPRESSOR"/>
    <property type="match status" value="1"/>
</dbReference>
<keyword evidence="3" id="KW-0804">Transcription</keyword>
<evidence type="ECO:0000259" key="4">
    <source>
        <dbReference type="PROSITE" id="PS01124"/>
    </source>
</evidence>